<name>A0A2H4U9A0_9VIRU</name>
<organism evidence="1">
    <name type="scientific">Cacao bacilliform Sri Lanka virus</name>
    <dbReference type="NCBI Taxonomy" id="2056878"/>
    <lineage>
        <taxon>Viruses</taxon>
        <taxon>Riboviria</taxon>
        <taxon>Pararnavirae</taxon>
        <taxon>Artverviricota</taxon>
        <taxon>Revtraviricetes</taxon>
        <taxon>Ortervirales</taxon>
        <taxon>Caulimoviridae</taxon>
        <taxon>Badnavirus</taxon>
        <taxon>Badnavirus theobromae</taxon>
    </lineage>
</organism>
<keyword evidence="2" id="KW-1185">Reference proteome</keyword>
<proteinExistence type="predicted"/>
<dbReference type="RefSeq" id="YP_009553547.1">
    <property type="nucleotide sequence ID" value="NC_040809.1"/>
</dbReference>
<evidence type="ECO:0000313" key="1">
    <source>
        <dbReference type="EMBL" id="ATZ69529.1"/>
    </source>
</evidence>
<dbReference type="GeneID" id="41701578"/>
<accession>A0A2H4U9A0</accession>
<dbReference type="Proteomes" id="UP000289729">
    <property type="component" value="Segment"/>
</dbReference>
<protein>
    <submittedName>
        <fullName evidence="1">ORF2 protein</fullName>
    </submittedName>
</protein>
<dbReference type="KEGG" id="vg:41701578"/>
<dbReference type="EMBL" id="MF642736">
    <property type="protein sequence ID" value="ATZ69529.1"/>
    <property type="molecule type" value="Genomic_DNA"/>
</dbReference>
<dbReference type="OrthoDB" id="19395at10239"/>
<evidence type="ECO:0000313" key="2">
    <source>
        <dbReference type="Proteomes" id="UP000289729"/>
    </source>
</evidence>
<sequence>MSGSSSSSRIIATKSYKDAILASDEVDPPAVGFAKASEGTASNLATIVKQNNLIIALLTVVAERITEKELPIVESSSAGLEEALDEITDQLRNLKLRSTGKEPVITETKGKLYVFKDPLQILKEEKEKAKR</sequence>
<reference evidence="1" key="1">
    <citation type="journal article" date="2017" name="Virus Res.">
        <title>Next generation sequencing elucidates cacao badnavirus diversity and reveals the existence of more than ten viral species.</title>
        <authorList>
            <person name="Muller E."/>
            <person name="Ravel S."/>
            <person name="Agret C."/>
            <person name="Abrokwah F."/>
            <person name="Dzahini-Obiatey H."/>
            <person name="Galyuon I."/>
            <person name="Kouakou K."/>
            <person name="Jeyaseelan E.C."/>
            <person name="Allainguillaume J."/>
            <person name="Wetten A."/>
        </authorList>
    </citation>
    <scope>NUCLEOTIDE SEQUENCE [LARGE SCALE GENOMIC DNA]</scope>
    <source>
        <strain evidence="1">A</strain>
    </source>
</reference>